<feature type="domain" description="Carrier" evidence="1">
    <location>
        <begin position="8"/>
        <end position="68"/>
    </location>
</feature>
<evidence type="ECO:0000259" key="1">
    <source>
        <dbReference type="Pfam" id="PF00550"/>
    </source>
</evidence>
<dbReference type="InterPro" id="IPR009081">
    <property type="entry name" value="PP-bd_ACP"/>
</dbReference>
<gene>
    <name evidence="2" type="ORF">WMO26_04220</name>
</gene>
<sequence length="81" mass="9532">MTFDHVAKRIARYKGVRLSKIRAQTTFAQLRIDSLDMVELLLTLEDDYHVEIEMSERIRCVQDLVDAIEQARLEKRLKKNG</sequence>
<evidence type="ECO:0000313" key="2">
    <source>
        <dbReference type="EMBL" id="MEQ2440028.1"/>
    </source>
</evidence>
<evidence type="ECO:0000313" key="3">
    <source>
        <dbReference type="Proteomes" id="UP001489509"/>
    </source>
</evidence>
<proteinExistence type="predicted"/>
<protein>
    <submittedName>
        <fullName evidence="2">Phosphopantetheine-binding protein</fullName>
    </submittedName>
</protein>
<organism evidence="2 3">
    <name type="scientific">Solibaculum intestinale</name>
    <dbReference type="NCBI Taxonomy" id="3133165"/>
    <lineage>
        <taxon>Bacteria</taxon>
        <taxon>Bacillati</taxon>
        <taxon>Bacillota</taxon>
        <taxon>Clostridia</taxon>
        <taxon>Eubacteriales</taxon>
        <taxon>Oscillospiraceae</taxon>
        <taxon>Solibaculum</taxon>
    </lineage>
</organism>
<dbReference type="RefSeq" id="WP_349218366.1">
    <property type="nucleotide sequence ID" value="NZ_JBBMFD010000004.1"/>
</dbReference>
<dbReference type="InterPro" id="IPR036736">
    <property type="entry name" value="ACP-like_sf"/>
</dbReference>
<accession>A0ABV1DYA3</accession>
<reference evidence="2 3" key="1">
    <citation type="submission" date="2024-03" db="EMBL/GenBank/DDBJ databases">
        <title>Human intestinal bacterial collection.</title>
        <authorList>
            <person name="Pauvert C."/>
            <person name="Hitch T.C.A."/>
            <person name="Clavel T."/>
        </authorList>
    </citation>
    <scope>NUCLEOTIDE SEQUENCE [LARGE SCALE GENOMIC DNA]</scope>
    <source>
        <strain evidence="2 3">CLA-JM-H44</strain>
    </source>
</reference>
<comment type="caution">
    <text evidence="2">The sequence shown here is derived from an EMBL/GenBank/DDBJ whole genome shotgun (WGS) entry which is preliminary data.</text>
</comment>
<dbReference type="SUPFAM" id="SSF47336">
    <property type="entry name" value="ACP-like"/>
    <property type="match status" value="1"/>
</dbReference>
<keyword evidence="3" id="KW-1185">Reference proteome</keyword>
<dbReference type="EMBL" id="JBBMFD010000004">
    <property type="protein sequence ID" value="MEQ2440028.1"/>
    <property type="molecule type" value="Genomic_DNA"/>
</dbReference>
<dbReference type="Gene3D" id="1.10.1200.10">
    <property type="entry name" value="ACP-like"/>
    <property type="match status" value="1"/>
</dbReference>
<dbReference type="Proteomes" id="UP001489509">
    <property type="component" value="Unassembled WGS sequence"/>
</dbReference>
<name>A0ABV1DYA3_9FIRM</name>
<dbReference type="Pfam" id="PF00550">
    <property type="entry name" value="PP-binding"/>
    <property type="match status" value="1"/>
</dbReference>